<feature type="domain" description="Cation efflux protein transmembrane" evidence="10">
    <location>
        <begin position="26"/>
        <end position="216"/>
    </location>
</feature>
<dbReference type="SUPFAM" id="SSF160240">
    <property type="entry name" value="Cation efflux protein cytoplasmic domain-like"/>
    <property type="match status" value="1"/>
</dbReference>
<protein>
    <submittedName>
        <fullName evidence="12">Zinc transporter ZitB</fullName>
    </submittedName>
</protein>
<dbReference type="SUPFAM" id="SSF161111">
    <property type="entry name" value="Cation efflux protein transmembrane domain-like"/>
    <property type="match status" value="1"/>
</dbReference>
<keyword evidence="3" id="KW-0813">Transport</keyword>
<organism evidence="12 13">
    <name type="scientific">Nitrospira defluvii</name>
    <dbReference type="NCBI Taxonomy" id="330214"/>
    <lineage>
        <taxon>Bacteria</taxon>
        <taxon>Pseudomonadati</taxon>
        <taxon>Nitrospirota</taxon>
        <taxon>Nitrospiria</taxon>
        <taxon>Nitrospirales</taxon>
        <taxon>Nitrospiraceae</taxon>
        <taxon>Nitrospira</taxon>
    </lineage>
</organism>
<evidence type="ECO:0000259" key="11">
    <source>
        <dbReference type="Pfam" id="PF16916"/>
    </source>
</evidence>
<sequence length="325" mass="35414">MPRPVSHETLTTMVPHTYHELRSRLRIALALNAVIIVAEFVGGFLTNSIGLIGDAGHNLVDQGSLFLALYAHILTARPATDSRTFGYHRAGIVAAFLNSFILLLTAAGITIMSAERILTPVPIQGGWVMLIALISFVANLSIALLLQHGAKDDLNIRSAFWHMLSDAWVSLGVVVSGGAIMLTGWSVLDPLVSLFVVVAIVRGAWPLFKESLEVILESTPPGVSPAQVAATIESIPGVKNVHDLHIWAVEPRLIMMTTHVQVDGNDEALTTDLLQAIRNRVTSGFKIKHLTIQLETECCHPEAVHCDLSKLHDQHSHPEFLHSHH</sequence>
<evidence type="ECO:0000256" key="4">
    <source>
        <dbReference type="ARBA" id="ARBA00022692"/>
    </source>
</evidence>
<dbReference type="PANTHER" id="PTHR11562">
    <property type="entry name" value="CATION EFFLUX PROTEIN/ ZINC TRANSPORTER"/>
    <property type="match status" value="1"/>
</dbReference>
<evidence type="ECO:0000256" key="2">
    <source>
        <dbReference type="ARBA" id="ARBA00008873"/>
    </source>
</evidence>
<evidence type="ECO:0000256" key="6">
    <source>
        <dbReference type="ARBA" id="ARBA00022989"/>
    </source>
</evidence>
<evidence type="ECO:0000256" key="3">
    <source>
        <dbReference type="ARBA" id="ARBA00022448"/>
    </source>
</evidence>
<evidence type="ECO:0000256" key="5">
    <source>
        <dbReference type="ARBA" id="ARBA00022906"/>
    </source>
</evidence>
<keyword evidence="8 9" id="KW-0472">Membrane</keyword>
<dbReference type="EMBL" id="FP929003">
    <property type="protein sequence ID" value="CBK42629.1"/>
    <property type="molecule type" value="Genomic_DNA"/>
</dbReference>
<dbReference type="InterPro" id="IPR002524">
    <property type="entry name" value="Cation_efflux"/>
</dbReference>
<dbReference type="Proteomes" id="UP000001660">
    <property type="component" value="Chromosome"/>
</dbReference>
<feature type="transmembrane region" description="Helical" evidence="9">
    <location>
        <begin position="92"/>
        <end position="114"/>
    </location>
</feature>
<reference evidence="12 13" key="1">
    <citation type="journal article" date="2010" name="Proc. Natl. Acad. Sci. U.S.A.">
        <title>A Nitrospira metagenome illuminates the physiology and evolution of globally important nitrite-oxidizing bacteria.</title>
        <authorList>
            <person name="Lucker S."/>
            <person name="Wagner M."/>
            <person name="Maixner F."/>
            <person name="Pelletier E."/>
            <person name="Koch H."/>
            <person name="Vacherie B."/>
            <person name="Rattei T."/>
            <person name="Sinninghe Damste J."/>
            <person name="Spieck E."/>
            <person name="Le Paslier D."/>
            <person name="Daims H."/>
        </authorList>
    </citation>
    <scope>NUCLEOTIDE SEQUENCE [LARGE SCALE GENOMIC DNA]</scope>
</reference>
<dbReference type="InterPro" id="IPR050681">
    <property type="entry name" value="CDF/SLC30A"/>
</dbReference>
<feature type="domain" description="Cation efflux protein cytoplasmic" evidence="11">
    <location>
        <begin position="221"/>
        <end position="296"/>
    </location>
</feature>
<keyword evidence="13" id="KW-1185">Reference proteome</keyword>
<dbReference type="Pfam" id="PF01545">
    <property type="entry name" value="Cation_efflux"/>
    <property type="match status" value="1"/>
</dbReference>
<evidence type="ECO:0000256" key="7">
    <source>
        <dbReference type="ARBA" id="ARBA00023065"/>
    </source>
</evidence>
<dbReference type="HOGENOM" id="CLU_013430_0_0_0"/>
<keyword evidence="5" id="KW-0864">Zinc transport</keyword>
<keyword evidence="4 9" id="KW-0812">Transmembrane</keyword>
<dbReference type="STRING" id="330214.NIDE2930"/>
<dbReference type="eggNOG" id="COG1230">
    <property type="taxonomic scope" value="Bacteria"/>
</dbReference>
<dbReference type="Gene3D" id="1.20.1510.10">
    <property type="entry name" value="Cation efflux protein transmembrane domain"/>
    <property type="match status" value="1"/>
</dbReference>
<dbReference type="GO" id="GO:0005886">
    <property type="term" value="C:plasma membrane"/>
    <property type="evidence" value="ECO:0007669"/>
    <property type="project" value="TreeGrafter"/>
</dbReference>
<dbReference type="InterPro" id="IPR027470">
    <property type="entry name" value="Cation_efflux_CTD"/>
</dbReference>
<keyword evidence="7" id="KW-0406">Ion transport</keyword>
<name>D8PH92_9BACT</name>
<dbReference type="InterPro" id="IPR027469">
    <property type="entry name" value="Cation_efflux_TMD_sf"/>
</dbReference>
<dbReference type="Pfam" id="PF16916">
    <property type="entry name" value="ZT_dimer"/>
    <property type="match status" value="1"/>
</dbReference>
<accession>D8PH92</accession>
<feature type="transmembrane region" description="Helical" evidence="9">
    <location>
        <begin position="29"/>
        <end position="52"/>
    </location>
</feature>
<dbReference type="NCBIfam" id="TIGR01297">
    <property type="entry name" value="CDF"/>
    <property type="match status" value="1"/>
</dbReference>
<dbReference type="AlphaFoldDB" id="D8PH92"/>
<evidence type="ECO:0000256" key="8">
    <source>
        <dbReference type="ARBA" id="ARBA00023136"/>
    </source>
</evidence>
<evidence type="ECO:0000256" key="1">
    <source>
        <dbReference type="ARBA" id="ARBA00004141"/>
    </source>
</evidence>
<dbReference type="InterPro" id="IPR058533">
    <property type="entry name" value="Cation_efflux_TM"/>
</dbReference>
<dbReference type="GO" id="GO:0005385">
    <property type="term" value="F:zinc ion transmembrane transporter activity"/>
    <property type="evidence" value="ECO:0007669"/>
    <property type="project" value="TreeGrafter"/>
</dbReference>
<feature type="transmembrane region" description="Helical" evidence="9">
    <location>
        <begin position="64"/>
        <end position="80"/>
    </location>
</feature>
<keyword evidence="6 9" id="KW-1133">Transmembrane helix</keyword>
<feature type="transmembrane region" description="Helical" evidence="9">
    <location>
        <begin position="167"/>
        <end position="185"/>
    </location>
</feature>
<dbReference type="InterPro" id="IPR036837">
    <property type="entry name" value="Cation_efflux_CTD_sf"/>
</dbReference>
<comment type="subcellular location">
    <subcellularLocation>
        <location evidence="1">Membrane</location>
        <topology evidence="1">Multi-pass membrane protein</topology>
    </subcellularLocation>
</comment>
<evidence type="ECO:0000313" key="13">
    <source>
        <dbReference type="Proteomes" id="UP000001660"/>
    </source>
</evidence>
<dbReference type="PANTHER" id="PTHR11562:SF17">
    <property type="entry name" value="RE54080P-RELATED"/>
    <property type="match status" value="1"/>
</dbReference>
<evidence type="ECO:0000256" key="9">
    <source>
        <dbReference type="SAM" id="Phobius"/>
    </source>
</evidence>
<evidence type="ECO:0000259" key="10">
    <source>
        <dbReference type="Pfam" id="PF01545"/>
    </source>
</evidence>
<evidence type="ECO:0000313" key="12">
    <source>
        <dbReference type="EMBL" id="CBK42629.1"/>
    </source>
</evidence>
<feature type="transmembrane region" description="Helical" evidence="9">
    <location>
        <begin position="126"/>
        <end position="146"/>
    </location>
</feature>
<dbReference type="Gene3D" id="3.30.70.1350">
    <property type="entry name" value="Cation efflux protein, cytoplasmic domain"/>
    <property type="match status" value="1"/>
</dbReference>
<dbReference type="KEGG" id="nde:NIDE2930"/>
<gene>
    <name evidence="12" type="primary">zitB</name>
    <name evidence="12" type="ORF">NIDE2930</name>
</gene>
<proteinExistence type="inferred from homology"/>
<comment type="similarity">
    <text evidence="2">Belongs to the cation diffusion facilitator (CDF) transporter (TC 2.A.4) family. SLC30A subfamily.</text>
</comment>
<keyword evidence="5" id="KW-0862">Zinc</keyword>